<name>A0A7C4CC92_9BACT</name>
<dbReference type="PANTHER" id="PTHR45266">
    <property type="entry name" value="OXALOACETATE DECARBOXYLASE ALPHA CHAIN"/>
    <property type="match status" value="1"/>
</dbReference>
<dbReference type="EMBL" id="DSZY01000017">
    <property type="protein sequence ID" value="HGU40331.1"/>
    <property type="molecule type" value="Genomic_DNA"/>
</dbReference>
<dbReference type="InterPro" id="IPR050709">
    <property type="entry name" value="Biotin_Carboxyl_Carrier/Decarb"/>
</dbReference>
<dbReference type="CDD" id="cd06850">
    <property type="entry name" value="biotinyl_domain"/>
    <property type="match status" value="1"/>
</dbReference>
<keyword evidence="1" id="KW-0092">Biotin</keyword>
<organism evidence="4">
    <name type="scientific">Fervidobacterium thailandense</name>
    <dbReference type="NCBI Taxonomy" id="1008305"/>
    <lineage>
        <taxon>Bacteria</taxon>
        <taxon>Thermotogati</taxon>
        <taxon>Thermotogota</taxon>
        <taxon>Thermotogae</taxon>
        <taxon>Thermotogales</taxon>
        <taxon>Fervidobacteriaceae</taxon>
        <taxon>Fervidobacterium</taxon>
    </lineage>
</organism>
<dbReference type="Gene3D" id="2.40.50.100">
    <property type="match status" value="1"/>
</dbReference>
<protein>
    <submittedName>
        <fullName evidence="4">Biotin/lipoyl-binding protein</fullName>
    </submittedName>
</protein>
<dbReference type="FunFam" id="2.40.50.100:FF:000003">
    <property type="entry name" value="Acetyl-CoA carboxylase biotin carboxyl carrier protein"/>
    <property type="match status" value="1"/>
</dbReference>
<sequence>MVRKFLVKVNGKEYVVEVEEIGTVEQTAQQVGPQRVVREVVETERAEQAQAQKRAEEKPISQESTKPYDETSSYVSSAHVIVAPMSGVILKVLVSPGQKVEHGQKVVILEAMKMENDIVADRPGVVKSVKVKEGDNVDTGQILVELE</sequence>
<dbReference type="SUPFAM" id="SSF51230">
    <property type="entry name" value="Single hybrid motif"/>
    <property type="match status" value="1"/>
</dbReference>
<feature type="domain" description="Lipoyl-binding" evidence="3">
    <location>
        <begin position="72"/>
        <end position="147"/>
    </location>
</feature>
<dbReference type="InterPro" id="IPR001882">
    <property type="entry name" value="Biotin_BS"/>
</dbReference>
<feature type="compositionally biased region" description="Basic and acidic residues" evidence="2">
    <location>
        <begin position="42"/>
        <end position="60"/>
    </location>
</feature>
<dbReference type="InterPro" id="IPR011053">
    <property type="entry name" value="Single_hybrid_motif"/>
</dbReference>
<feature type="region of interest" description="Disordered" evidence="2">
    <location>
        <begin position="42"/>
        <end position="69"/>
    </location>
</feature>
<dbReference type="Pfam" id="PF00364">
    <property type="entry name" value="Biotin_lipoyl"/>
    <property type="match status" value="1"/>
</dbReference>
<dbReference type="PROSITE" id="PS00188">
    <property type="entry name" value="BIOTIN"/>
    <property type="match status" value="1"/>
</dbReference>
<dbReference type="PANTHER" id="PTHR45266:SF3">
    <property type="entry name" value="OXALOACETATE DECARBOXYLASE ALPHA CHAIN"/>
    <property type="match status" value="1"/>
</dbReference>
<evidence type="ECO:0000256" key="2">
    <source>
        <dbReference type="SAM" id="MobiDB-lite"/>
    </source>
</evidence>
<dbReference type="AlphaFoldDB" id="A0A7C4CC92"/>
<proteinExistence type="predicted"/>
<evidence type="ECO:0000313" key="4">
    <source>
        <dbReference type="EMBL" id="HGU40331.1"/>
    </source>
</evidence>
<reference evidence="4" key="1">
    <citation type="journal article" date="2020" name="mSystems">
        <title>Genome- and Community-Level Interaction Insights into Carbon Utilization and Element Cycling Functions of Hydrothermarchaeota in Hydrothermal Sediment.</title>
        <authorList>
            <person name="Zhou Z."/>
            <person name="Liu Y."/>
            <person name="Xu W."/>
            <person name="Pan J."/>
            <person name="Luo Z.H."/>
            <person name="Li M."/>
        </authorList>
    </citation>
    <scope>NUCLEOTIDE SEQUENCE [LARGE SCALE GENOMIC DNA]</scope>
    <source>
        <strain evidence="4">SpSt-609</strain>
    </source>
</reference>
<dbReference type="InterPro" id="IPR000089">
    <property type="entry name" value="Biotin_lipoyl"/>
</dbReference>
<gene>
    <name evidence="4" type="ORF">ENT77_03935</name>
</gene>
<comment type="caution">
    <text evidence="4">The sequence shown here is derived from an EMBL/GenBank/DDBJ whole genome shotgun (WGS) entry which is preliminary data.</text>
</comment>
<accession>A0A7C4CC92</accession>
<evidence type="ECO:0000259" key="3">
    <source>
        <dbReference type="PROSITE" id="PS50968"/>
    </source>
</evidence>
<evidence type="ECO:0000256" key="1">
    <source>
        <dbReference type="ARBA" id="ARBA00023267"/>
    </source>
</evidence>
<dbReference type="PROSITE" id="PS50968">
    <property type="entry name" value="BIOTINYL_LIPOYL"/>
    <property type="match status" value="1"/>
</dbReference>